<dbReference type="RefSeq" id="WP_123659027.1">
    <property type="nucleotide sequence ID" value="NZ_AYKG01000045.1"/>
</dbReference>
<dbReference type="OrthoDB" id="9791827at2"/>
<evidence type="ECO:0000313" key="1">
    <source>
        <dbReference type="EMBL" id="ROO25681.1"/>
    </source>
</evidence>
<sequence length="292" mass="34071">MGLRRTLAGLLPYSPWGDKYHDIVNFRRRHHYWPRLRGPRTFNEHLLRLRIDHLGDEKRRYVSDKIQLKTFVAETVGSRYVIPTLGIIDTVAALHEFDFPACCVVKPAHASGQVFIRRSARDPVPMQQLEAWLALDYYRHSRERNYLGLQQRLIVEQFVDYGDEGPTDYKLFCFFGRVKMIQVDVGRFDLHQRRIYSPDWQPFDFTQNQHPLAPVQPPPENLDEMIAVAERLAENLSPIRIDLYSNGEEIRVGELTNCHTGGAGRFDPPEFDRKLGPLFERPEFELVELRAG</sequence>
<accession>A0A423PJB8</accession>
<keyword evidence="2" id="KW-1185">Reference proteome</keyword>
<dbReference type="AlphaFoldDB" id="A0A423PJB8"/>
<dbReference type="EMBL" id="AYKG01000045">
    <property type="protein sequence ID" value="ROO25681.1"/>
    <property type="molecule type" value="Genomic_DNA"/>
</dbReference>
<dbReference type="InterPro" id="IPR029465">
    <property type="entry name" value="ATPgrasp_TupA"/>
</dbReference>
<organism evidence="1 2">
    <name type="scientific">Salinisphaera japonica YTM-1</name>
    <dbReference type="NCBI Taxonomy" id="1209778"/>
    <lineage>
        <taxon>Bacteria</taxon>
        <taxon>Pseudomonadati</taxon>
        <taxon>Pseudomonadota</taxon>
        <taxon>Gammaproteobacteria</taxon>
        <taxon>Salinisphaerales</taxon>
        <taxon>Salinisphaeraceae</taxon>
        <taxon>Salinisphaera</taxon>
    </lineage>
</organism>
<name>A0A423PJB8_9GAMM</name>
<protein>
    <submittedName>
        <fullName evidence="1">Uncharacterized protein</fullName>
    </submittedName>
</protein>
<reference evidence="1 2" key="1">
    <citation type="submission" date="2013-10" db="EMBL/GenBank/DDBJ databases">
        <title>Salinisphaera japonica YTM-1 Genome Sequencing.</title>
        <authorList>
            <person name="Lai Q."/>
            <person name="Li C."/>
            <person name="Shao Z."/>
        </authorList>
    </citation>
    <scope>NUCLEOTIDE SEQUENCE [LARGE SCALE GENOMIC DNA]</scope>
    <source>
        <strain evidence="1 2">YTM-1</strain>
    </source>
</reference>
<evidence type="ECO:0000313" key="2">
    <source>
        <dbReference type="Proteomes" id="UP000285310"/>
    </source>
</evidence>
<dbReference type="Proteomes" id="UP000285310">
    <property type="component" value="Unassembled WGS sequence"/>
</dbReference>
<dbReference type="InParanoid" id="A0A423PJB8"/>
<comment type="caution">
    <text evidence="1">The sequence shown here is derived from an EMBL/GenBank/DDBJ whole genome shotgun (WGS) entry which is preliminary data.</text>
</comment>
<proteinExistence type="predicted"/>
<dbReference type="Pfam" id="PF14305">
    <property type="entry name" value="ATPgrasp_TupA"/>
    <property type="match status" value="1"/>
</dbReference>
<gene>
    <name evidence="1" type="ORF">SAJA_12845</name>
</gene>